<dbReference type="GO" id="GO:0005886">
    <property type="term" value="C:plasma membrane"/>
    <property type="evidence" value="ECO:0007669"/>
    <property type="project" value="TreeGrafter"/>
</dbReference>
<reference evidence="6 7" key="1">
    <citation type="journal article" date="2014" name="Nat. Commun.">
        <title>Multiple recent horizontal transfers of a large genomic region in cheese making fungi.</title>
        <authorList>
            <person name="Cheeseman K."/>
            <person name="Ropars J."/>
            <person name="Renault P."/>
            <person name="Dupont J."/>
            <person name="Gouzy J."/>
            <person name="Branca A."/>
            <person name="Abraham A.L."/>
            <person name="Ceppi M."/>
            <person name="Conseiller E."/>
            <person name="Debuchy R."/>
            <person name="Malagnac F."/>
            <person name="Goarin A."/>
            <person name="Silar P."/>
            <person name="Lacoste S."/>
            <person name="Sallet E."/>
            <person name="Bensimon A."/>
            <person name="Giraud T."/>
            <person name="Brygoo Y."/>
        </authorList>
    </citation>
    <scope>NUCLEOTIDE SEQUENCE [LARGE SCALE GENOMIC DNA]</scope>
    <source>
        <strain evidence="7">FM 013</strain>
    </source>
</reference>
<dbReference type="STRING" id="1429867.A0A0G4PWK9"/>
<keyword evidence="4 5" id="KW-0472">Membrane</keyword>
<evidence type="ECO:0000256" key="2">
    <source>
        <dbReference type="ARBA" id="ARBA00022692"/>
    </source>
</evidence>
<evidence type="ECO:0000313" key="7">
    <source>
        <dbReference type="Proteomes" id="UP000053732"/>
    </source>
</evidence>
<dbReference type="GO" id="GO:0022857">
    <property type="term" value="F:transmembrane transporter activity"/>
    <property type="evidence" value="ECO:0007669"/>
    <property type="project" value="TreeGrafter"/>
</dbReference>
<sequence length="70" mass="7604">MAKEYVDFDGLGDTLNPVNWPLCKRVYISVLLGFTTMVVAMASSIFTSAIPDIMAIYSISREVATLGVSL</sequence>
<name>A0A0G4PWK9_PENC3</name>
<evidence type="ECO:0000313" key="6">
    <source>
        <dbReference type="EMBL" id="CRL30847.1"/>
    </source>
</evidence>
<dbReference type="AlphaFoldDB" id="A0A0G4PWK9"/>
<evidence type="ECO:0000256" key="1">
    <source>
        <dbReference type="ARBA" id="ARBA00004141"/>
    </source>
</evidence>
<proteinExistence type="predicted"/>
<gene>
    <name evidence="6" type="ORF">PCAMFM013_S061g000021</name>
</gene>
<protein>
    <submittedName>
        <fullName evidence="6">Str. FM013</fullName>
    </submittedName>
</protein>
<dbReference type="PANTHER" id="PTHR23502">
    <property type="entry name" value="MAJOR FACILITATOR SUPERFAMILY"/>
    <property type="match status" value="1"/>
</dbReference>
<evidence type="ECO:0000256" key="5">
    <source>
        <dbReference type="SAM" id="Phobius"/>
    </source>
</evidence>
<evidence type="ECO:0000256" key="4">
    <source>
        <dbReference type="ARBA" id="ARBA00023136"/>
    </source>
</evidence>
<feature type="transmembrane region" description="Helical" evidence="5">
    <location>
        <begin position="26"/>
        <end position="50"/>
    </location>
</feature>
<dbReference type="PANTHER" id="PTHR23502:SF142">
    <property type="entry name" value="ORF"/>
    <property type="match status" value="1"/>
</dbReference>
<dbReference type="Proteomes" id="UP000053732">
    <property type="component" value="Unassembled WGS sequence"/>
</dbReference>
<comment type="subcellular location">
    <subcellularLocation>
        <location evidence="1">Membrane</location>
        <topology evidence="1">Multi-pass membrane protein</topology>
    </subcellularLocation>
</comment>
<accession>A0A0G4PWK9</accession>
<evidence type="ECO:0000256" key="3">
    <source>
        <dbReference type="ARBA" id="ARBA00022989"/>
    </source>
</evidence>
<keyword evidence="7" id="KW-1185">Reference proteome</keyword>
<keyword evidence="3 5" id="KW-1133">Transmembrane helix</keyword>
<dbReference type="EMBL" id="HG793194">
    <property type="protein sequence ID" value="CRL30847.1"/>
    <property type="molecule type" value="Genomic_DNA"/>
</dbReference>
<organism evidence="6 7">
    <name type="scientific">Penicillium camemberti (strain FM 013)</name>
    <dbReference type="NCBI Taxonomy" id="1429867"/>
    <lineage>
        <taxon>Eukaryota</taxon>
        <taxon>Fungi</taxon>
        <taxon>Dikarya</taxon>
        <taxon>Ascomycota</taxon>
        <taxon>Pezizomycotina</taxon>
        <taxon>Eurotiomycetes</taxon>
        <taxon>Eurotiomycetidae</taxon>
        <taxon>Eurotiales</taxon>
        <taxon>Aspergillaceae</taxon>
        <taxon>Penicillium</taxon>
    </lineage>
</organism>
<keyword evidence="2 5" id="KW-0812">Transmembrane</keyword>